<feature type="region of interest" description="Disordered" evidence="1">
    <location>
        <begin position="1"/>
        <end position="24"/>
    </location>
</feature>
<name>A0A915KM69_ROMCU</name>
<proteinExistence type="predicted"/>
<dbReference type="Proteomes" id="UP000887565">
    <property type="component" value="Unplaced"/>
</dbReference>
<evidence type="ECO:0000313" key="3">
    <source>
        <dbReference type="WBParaSite" id="nRc.2.0.1.t39133-RA"/>
    </source>
</evidence>
<keyword evidence="2" id="KW-1185">Reference proteome</keyword>
<evidence type="ECO:0000313" key="2">
    <source>
        <dbReference type="Proteomes" id="UP000887565"/>
    </source>
</evidence>
<organism evidence="2 3">
    <name type="scientific">Romanomermis culicivorax</name>
    <name type="common">Nematode worm</name>
    <dbReference type="NCBI Taxonomy" id="13658"/>
    <lineage>
        <taxon>Eukaryota</taxon>
        <taxon>Metazoa</taxon>
        <taxon>Ecdysozoa</taxon>
        <taxon>Nematoda</taxon>
        <taxon>Enoplea</taxon>
        <taxon>Dorylaimia</taxon>
        <taxon>Mermithida</taxon>
        <taxon>Mermithoidea</taxon>
        <taxon>Mermithidae</taxon>
        <taxon>Romanomermis</taxon>
    </lineage>
</organism>
<protein>
    <submittedName>
        <fullName evidence="3">Uncharacterized protein</fullName>
    </submittedName>
</protein>
<sequence>MSPDSDALRPFGVVQKRPDGPENEQLRQTGMLQCCRASIFYVTEPWFSKETDEDNATSARNTSPHLTKLRAIFMANLGGFSHKNSTWYKRPMATVVTIFELDDKATKCKNLVILHKTSPPTKR</sequence>
<dbReference type="WBParaSite" id="nRc.2.0.1.t39133-RA">
    <property type="protein sequence ID" value="nRc.2.0.1.t39133-RA"/>
    <property type="gene ID" value="nRc.2.0.1.g39133"/>
</dbReference>
<reference evidence="3" key="1">
    <citation type="submission" date="2022-11" db="UniProtKB">
        <authorList>
            <consortium name="WormBaseParasite"/>
        </authorList>
    </citation>
    <scope>IDENTIFICATION</scope>
</reference>
<evidence type="ECO:0000256" key="1">
    <source>
        <dbReference type="SAM" id="MobiDB-lite"/>
    </source>
</evidence>
<dbReference type="AlphaFoldDB" id="A0A915KM69"/>
<accession>A0A915KM69</accession>